<dbReference type="Proteomes" id="UP001150942">
    <property type="component" value="Unassembled WGS sequence"/>
</dbReference>
<accession>A0A9W9MCH5</accession>
<organism evidence="1 2">
    <name type="scientific">Penicillium cf. viridicatum</name>
    <dbReference type="NCBI Taxonomy" id="2972119"/>
    <lineage>
        <taxon>Eukaryota</taxon>
        <taxon>Fungi</taxon>
        <taxon>Dikarya</taxon>
        <taxon>Ascomycota</taxon>
        <taxon>Pezizomycotina</taxon>
        <taxon>Eurotiomycetes</taxon>
        <taxon>Eurotiomycetidae</taxon>
        <taxon>Eurotiales</taxon>
        <taxon>Aspergillaceae</taxon>
        <taxon>Penicillium</taxon>
    </lineage>
</organism>
<proteinExistence type="predicted"/>
<evidence type="ECO:0000313" key="2">
    <source>
        <dbReference type="Proteomes" id="UP001150942"/>
    </source>
</evidence>
<evidence type="ECO:0000313" key="1">
    <source>
        <dbReference type="EMBL" id="KAJ5197410.1"/>
    </source>
</evidence>
<gene>
    <name evidence="1" type="ORF">N7449_007889</name>
</gene>
<sequence length="93" mass="10420">MANPAISIRAGIDERILHFGMVSMDASKGQTSGHIPSMQRGNEESTSIVRGELTNRDMIDMDCSREWPNLHVELRRIDLCTLNEDPAAALRLR</sequence>
<name>A0A9W9MCH5_9EURO</name>
<dbReference type="AlphaFoldDB" id="A0A9W9MCH5"/>
<keyword evidence="2" id="KW-1185">Reference proteome</keyword>
<reference evidence="1" key="1">
    <citation type="submission" date="2022-11" db="EMBL/GenBank/DDBJ databases">
        <authorList>
            <person name="Petersen C."/>
        </authorList>
    </citation>
    <scope>NUCLEOTIDE SEQUENCE</scope>
    <source>
        <strain evidence="1">IBT 20477</strain>
    </source>
</reference>
<dbReference type="EMBL" id="JAPQKQ010000005">
    <property type="protein sequence ID" value="KAJ5197410.1"/>
    <property type="molecule type" value="Genomic_DNA"/>
</dbReference>
<reference evidence="1" key="2">
    <citation type="journal article" date="2023" name="IMA Fungus">
        <title>Comparative genomic study of the Penicillium genus elucidates a diverse pangenome and 15 lateral gene transfer events.</title>
        <authorList>
            <person name="Petersen C."/>
            <person name="Sorensen T."/>
            <person name="Nielsen M.R."/>
            <person name="Sondergaard T.E."/>
            <person name="Sorensen J.L."/>
            <person name="Fitzpatrick D.A."/>
            <person name="Frisvad J.C."/>
            <person name="Nielsen K.L."/>
        </authorList>
    </citation>
    <scope>NUCLEOTIDE SEQUENCE</scope>
    <source>
        <strain evidence="1">IBT 20477</strain>
    </source>
</reference>
<protein>
    <submittedName>
        <fullName evidence="1">Uncharacterized protein</fullName>
    </submittedName>
</protein>
<comment type="caution">
    <text evidence="1">The sequence shown here is derived from an EMBL/GenBank/DDBJ whole genome shotgun (WGS) entry which is preliminary data.</text>
</comment>